<accession>A0A9P6BXU4</accession>
<evidence type="ECO:0000256" key="1">
    <source>
        <dbReference type="SAM" id="MobiDB-lite"/>
    </source>
</evidence>
<dbReference type="Proteomes" id="UP000807342">
    <property type="component" value="Unassembled WGS sequence"/>
</dbReference>
<dbReference type="EMBL" id="MU151769">
    <property type="protein sequence ID" value="KAF9441835.1"/>
    <property type="molecule type" value="Genomic_DNA"/>
</dbReference>
<name>A0A9P6BXU4_9AGAR</name>
<protein>
    <submittedName>
        <fullName evidence="2">Uncharacterized protein</fullName>
    </submittedName>
</protein>
<keyword evidence="3" id="KW-1185">Reference proteome</keyword>
<dbReference type="AlphaFoldDB" id="A0A9P6BXU4"/>
<evidence type="ECO:0000313" key="2">
    <source>
        <dbReference type="EMBL" id="KAF9441835.1"/>
    </source>
</evidence>
<feature type="compositionally biased region" description="Low complexity" evidence="1">
    <location>
        <begin position="56"/>
        <end position="67"/>
    </location>
</feature>
<organism evidence="2 3">
    <name type="scientific">Macrolepiota fuliginosa MF-IS2</name>
    <dbReference type="NCBI Taxonomy" id="1400762"/>
    <lineage>
        <taxon>Eukaryota</taxon>
        <taxon>Fungi</taxon>
        <taxon>Dikarya</taxon>
        <taxon>Basidiomycota</taxon>
        <taxon>Agaricomycotina</taxon>
        <taxon>Agaricomycetes</taxon>
        <taxon>Agaricomycetidae</taxon>
        <taxon>Agaricales</taxon>
        <taxon>Agaricineae</taxon>
        <taxon>Agaricaceae</taxon>
        <taxon>Macrolepiota</taxon>
    </lineage>
</organism>
<evidence type="ECO:0000313" key="3">
    <source>
        <dbReference type="Proteomes" id="UP000807342"/>
    </source>
</evidence>
<feature type="region of interest" description="Disordered" evidence="1">
    <location>
        <begin position="17"/>
        <end position="98"/>
    </location>
</feature>
<comment type="caution">
    <text evidence="2">The sequence shown here is derived from an EMBL/GenBank/DDBJ whole genome shotgun (WGS) entry which is preliminary data.</text>
</comment>
<proteinExistence type="predicted"/>
<sequence length="141" mass="15048">MTMYLVPDVSVPQMFSHQFPFPLSSNENAVPEHQDSPSEGSENYSFGAPAAGDAFGSDGSVDSGIGSLAANDEPYLPSRPQAAPTGHPSPLNYSVAPDYVASHSEHTSGVSLSSHESPISLLIDYNYVAEPPSPFKWLRRP</sequence>
<gene>
    <name evidence="2" type="ORF">P691DRAFT_536504</name>
</gene>
<reference evidence="2" key="1">
    <citation type="submission" date="2020-11" db="EMBL/GenBank/DDBJ databases">
        <authorList>
            <consortium name="DOE Joint Genome Institute"/>
            <person name="Ahrendt S."/>
            <person name="Riley R."/>
            <person name="Andreopoulos W."/>
            <person name="Labutti K."/>
            <person name="Pangilinan J."/>
            <person name="Ruiz-Duenas F.J."/>
            <person name="Barrasa J.M."/>
            <person name="Sanchez-Garcia M."/>
            <person name="Camarero S."/>
            <person name="Miyauchi S."/>
            <person name="Serrano A."/>
            <person name="Linde D."/>
            <person name="Babiker R."/>
            <person name="Drula E."/>
            <person name="Ayuso-Fernandez I."/>
            <person name="Pacheco R."/>
            <person name="Padilla G."/>
            <person name="Ferreira P."/>
            <person name="Barriuso J."/>
            <person name="Kellner H."/>
            <person name="Castanera R."/>
            <person name="Alfaro M."/>
            <person name="Ramirez L."/>
            <person name="Pisabarro A.G."/>
            <person name="Kuo A."/>
            <person name="Tritt A."/>
            <person name="Lipzen A."/>
            <person name="He G."/>
            <person name="Yan M."/>
            <person name="Ng V."/>
            <person name="Cullen D."/>
            <person name="Martin F."/>
            <person name="Rosso M.-N."/>
            <person name="Henrissat B."/>
            <person name="Hibbett D."/>
            <person name="Martinez A.T."/>
            <person name="Grigoriev I.V."/>
        </authorList>
    </citation>
    <scope>NUCLEOTIDE SEQUENCE</scope>
    <source>
        <strain evidence="2">MF-IS2</strain>
    </source>
</reference>